<reference evidence="5 6" key="1">
    <citation type="journal article" date="2025" name="Microbiol. Resour. Announc.">
        <title>Draft genome sequences for Neonectria magnoliae and Neonectria punicea, canker pathogens of Liriodendron tulipifera and Acer saccharum in West Virginia.</title>
        <authorList>
            <person name="Petronek H.M."/>
            <person name="Kasson M.T."/>
            <person name="Metheny A.M."/>
            <person name="Stauder C.M."/>
            <person name="Lovett B."/>
            <person name="Lynch S.C."/>
            <person name="Garnas J.R."/>
            <person name="Kasson L.R."/>
            <person name="Stajich J.E."/>
        </authorList>
    </citation>
    <scope>NUCLEOTIDE SEQUENCE [LARGE SCALE GENOMIC DNA]</scope>
    <source>
        <strain evidence="5 6">NRRL 64651</strain>
    </source>
</reference>
<dbReference type="Proteomes" id="UP001498421">
    <property type="component" value="Unassembled WGS sequence"/>
</dbReference>
<proteinExistence type="predicted"/>
<accession>A0ABR1HNQ8</accession>
<evidence type="ECO:0000256" key="3">
    <source>
        <dbReference type="PROSITE-ProRule" id="PRU00023"/>
    </source>
</evidence>
<dbReference type="InterPro" id="IPR044736">
    <property type="entry name" value="Gid1/RanBPM/SPLA_SPRY"/>
</dbReference>
<feature type="repeat" description="ANK" evidence="3">
    <location>
        <begin position="345"/>
        <end position="377"/>
    </location>
</feature>
<dbReference type="PROSITE" id="PS50297">
    <property type="entry name" value="ANK_REP_REGION"/>
    <property type="match status" value="3"/>
</dbReference>
<dbReference type="SMART" id="SM00248">
    <property type="entry name" value="ANK"/>
    <property type="match status" value="5"/>
</dbReference>
<dbReference type="InterPro" id="IPR043136">
    <property type="entry name" value="B30.2/SPRY_sf"/>
</dbReference>
<dbReference type="PANTHER" id="PTHR24171">
    <property type="entry name" value="ANKYRIN REPEAT DOMAIN-CONTAINING PROTEIN 39-RELATED"/>
    <property type="match status" value="1"/>
</dbReference>
<evidence type="ECO:0000313" key="5">
    <source>
        <dbReference type="EMBL" id="KAK7422447.1"/>
    </source>
</evidence>
<keyword evidence="6" id="KW-1185">Reference proteome</keyword>
<dbReference type="Gene3D" id="2.60.120.920">
    <property type="match status" value="1"/>
</dbReference>
<dbReference type="InterPro" id="IPR003877">
    <property type="entry name" value="SPRY_dom"/>
</dbReference>
<keyword evidence="1" id="KW-0677">Repeat</keyword>
<sequence length="813" mass="89815">MAAQITTETRSHDDYTVGWVCALPKEQTAATAMLDHRHAGLPKPPNDSMSSRTDSYKKRLRRVYQKLSMECTFLLAQIYLGLLADKLTLNEIGSAMEAFRRQGQGLGEDQKDQVLDSAYEQTMKRINRQMPGMKTLAMKVLLWITCAKRQLTTSELQYALATKTEKSELDHGDLPHIGDMVSVCAGLVTVNEESGVIRLVHYTTQEYLKQTQERWFQDPESIITITCATYLSLTVFETGFCETDHEFEERLRSNPFYDYAAHNWGHHAPKDKTPNQVISFLISKAKVEASSQALTAAKIISYHTGYSQEAPRKMTGLHLAGCFGASEVADALLRLGHSPDLKDTHSCTPLWYAAQKGHKAVVKLLAVAGTDVNTATNFGRTALQAAADRGHLEVIEKLLAAGADVNAAAAAYDGRTALRAAAERGHLEIVEKLLEHVNGESLTDNEILKLTDATDALNGLAPFEAFITRALERNTWKMIKNPYHRAVLAGSSNVVQALKKHGVNPTGLDEDNWSCVDYATRLGRLSLLDSLREHFQQHARAEHARPEHGFPTTLLWSDFEHSVLIASCSTSNHQECTGIHKVQVHEKADGLNRVCIRSKRCVPPPSASNKHFYFEVTILKDSISRILGLGFCGEDIGRNQMPGWFDGSWAYHGDNGKLFIGSDYEGVVPTPDFGAPGEFSAGDVVGACLNLETGEGFCTLNGKKMNMGNASKRMKFKVVKIILPKRTYRAFLSSSPSSTAKATANFRKHILLKSLSKLNTLLAPVLTVLYDDMRHEHMATGMLRSLFDSESADVMINTSLRGSVLNPTLAIHP</sequence>
<keyword evidence="2 3" id="KW-0040">ANK repeat</keyword>
<feature type="repeat" description="ANK" evidence="3">
    <location>
        <begin position="413"/>
        <end position="445"/>
    </location>
</feature>
<dbReference type="InterPro" id="IPR036770">
    <property type="entry name" value="Ankyrin_rpt-contain_sf"/>
</dbReference>
<feature type="repeat" description="ANK" evidence="3">
    <location>
        <begin position="378"/>
        <end position="410"/>
    </location>
</feature>
<evidence type="ECO:0000313" key="6">
    <source>
        <dbReference type="Proteomes" id="UP001498421"/>
    </source>
</evidence>
<evidence type="ECO:0000259" key="4">
    <source>
        <dbReference type="PROSITE" id="PS50188"/>
    </source>
</evidence>
<evidence type="ECO:0000256" key="2">
    <source>
        <dbReference type="ARBA" id="ARBA00023043"/>
    </source>
</evidence>
<dbReference type="InterPro" id="IPR001870">
    <property type="entry name" value="B30.2/SPRY"/>
</dbReference>
<dbReference type="Pfam" id="PF12796">
    <property type="entry name" value="Ank_2"/>
    <property type="match status" value="1"/>
</dbReference>
<dbReference type="Pfam" id="PF00622">
    <property type="entry name" value="SPRY"/>
    <property type="match status" value="1"/>
</dbReference>
<dbReference type="Gene3D" id="1.25.40.20">
    <property type="entry name" value="Ankyrin repeat-containing domain"/>
    <property type="match status" value="2"/>
</dbReference>
<dbReference type="InterPro" id="IPR002110">
    <property type="entry name" value="Ankyrin_rpt"/>
</dbReference>
<dbReference type="InterPro" id="IPR054471">
    <property type="entry name" value="GPIID_WHD"/>
</dbReference>
<dbReference type="InterPro" id="IPR013320">
    <property type="entry name" value="ConA-like_dom_sf"/>
</dbReference>
<dbReference type="CDD" id="cd12885">
    <property type="entry name" value="SPRY_RanBP_like"/>
    <property type="match status" value="1"/>
</dbReference>
<dbReference type="SUPFAM" id="SSF48403">
    <property type="entry name" value="Ankyrin repeat"/>
    <property type="match status" value="1"/>
</dbReference>
<dbReference type="Gene3D" id="3.40.50.1580">
    <property type="entry name" value="Nucleoside phosphorylase domain"/>
    <property type="match status" value="1"/>
</dbReference>
<gene>
    <name evidence="5" type="ORF">QQZ08_009499</name>
</gene>
<dbReference type="Pfam" id="PF00023">
    <property type="entry name" value="Ank"/>
    <property type="match status" value="1"/>
</dbReference>
<protein>
    <recommendedName>
        <fullName evidence="4">B30.2/SPRY domain-containing protein</fullName>
    </recommendedName>
</protein>
<dbReference type="Pfam" id="PF22939">
    <property type="entry name" value="WHD_GPIID"/>
    <property type="match status" value="1"/>
</dbReference>
<organism evidence="5 6">
    <name type="scientific">Neonectria magnoliae</name>
    <dbReference type="NCBI Taxonomy" id="2732573"/>
    <lineage>
        <taxon>Eukaryota</taxon>
        <taxon>Fungi</taxon>
        <taxon>Dikarya</taxon>
        <taxon>Ascomycota</taxon>
        <taxon>Pezizomycotina</taxon>
        <taxon>Sordariomycetes</taxon>
        <taxon>Hypocreomycetidae</taxon>
        <taxon>Hypocreales</taxon>
        <taxon>Nectriaceae</taxon>
        <taxon>Neonectria</taxon>
    </lineage>
</organism>
<dbReference type="EMBL" id="JAZAVK010000108">
    <property type="protein sequence ID" value="KAK7422447.1"/>
    <property type="molecule type" value="Genomic_DNA"/>
</dbReference>
<dbReference type="InterPro" id="IPR035994">
    <property type="entry name" value="Nucleoside_phosphorylase_sf"/>
</dbReference>
<dbReference type="SUPFAM" id="SSF49899">
    <property type="entry name" value="Concanavalin A-like lectins/glucanases"/>
    <property type="match status" value="1"/>
</dbReference>
<evidence type="ECO:0000256" key="1">
    <source>
        <dbReference type="ARBA" id="ARBA00022737"/>
    </source>
</evidence>
<dbReference type="SMART" id="SM00449">
    <property type="entry name" value="SPRY"/>
    <property type="match status" value="1"/>
</dbReference>
<comment type="caution">
    <text evidence="5">The sequence shown here is derived from an EMBL/GenBank/DDBJ whole genome shotgun (WGS) entry which is preliminary data.</text>
</comment>
<dbReference type="PRINTS" id="PR01415">
    <property type="entry name" value="ANKYRIN"/>
</dbReference>
<name>A0ABR1HNQ8_9HYPO</name>
<feature type="domain" description="B30.2/SPRY" evidence="4">
    <location>
        <begin position="531"/>
        <end position="751"/>
    </location>
</feature>
<dbReference type="PROSITE" id="PS50088">
    <property type="entry name" value="ANK_REPEAT"/>
    <property type="match status" value="3"/>
</dbReference>
<dbReference type="PROSITE" id="PS50188">
    <property type="entry name" value="B302_SPRY"/>
    <property type="match status" value="1"/>
</dbReference>